<dbReference type="RefSeq" id="WP_376919316.1">
    <property type="nucleotide sequence ID" value="NZ_JBHRSW010000007.1"/>
</dbReference>
<name>A0ABV7FP95_9ALTE</name>
<protein>
    <recommendedName>
        <fullName evidence="3">HTH cro/C1-type domain-containing protein</fullName>
    </recommendedName>
</protein>
<keyword evidence="2" id="KW-1185">Reference proteome</keyword>
<evidence type="ECO:0008006" key="3">
    <source>
        <dbReference type="Google" id="ProtNLM"/>
    </source>
</evidence>
<sequence>MEASLQVKNCLVEIKKQLKEKRMTYQQIADKLGVSILTVKRQLNADDLGFKKLLCLCDAAGLSLTEILSEIEDKKVRHTSFTEEQDLAFCENESLYHYFTELFFNKKSPEIIQSNYHLTPASSHRYLRKLEDIGLISLSIKGKVSFLVEAPIGFVESTQFVLKEIENALQTVSKRLAEASKFEDYIVVKPLSLPNALLKQMHNEIEDIVSHYAELSERFYVGLEYPHTSLVICGYNNQTVKSSPTIKNFD</sequence>
<reference evidence="2" key="1">
    <citation type="journal article" date="2019" name="Int. J. Syst. Evol. Microbiol.">
        <title>The Global Catalogue of Microorganisms (GCM) 10K type strain sequencing project: providing services to taxonomists for standard genome sequencing and annotation.</title>
        <authorList>
            <consortium name="The Broad Institute Genomics Platform"/>
            <consortium name="The Broad Institute Genome Sequencing Center for Infectious Disease"/>
            <person name="Wu L."/>
            <person name="Ma J."/>
        </authorList>
    </citation>
    <scope>NUCLEOTIDE SEQUENCE [LARGE SCALE GENOMIC DNA]</scope>
    <source>
        <strain evidence="2">KCTC 52473</strain>
    </source>
</reference>
<dbReference type="InterPro" id="IPR010982">
    <property type="entry name" value="Lambda_DNA-bd_dom_sf"/>
</dbReference>
<organism evidence="1 2">
    <name type="scientific">Agaribacter flavus</name>
    <dbReference type="NCBI Taxonomy" id="1902781"/>
    <lineage>
        <taxon>Bacteria</taxon>
        <taxon>Pseudomonadati</taxon>
        <taxon>Pseudomonadota</taxon>
        <taxon>Gammaproteobacteria</taxon>
        <taxon>Alteromonadales</taxon>
        <taxon>Alteromonadaceae</taxon>
        <taxon>Agaribacter</taxon>
    </lineage>
</organism>
<proteinExistence type="predicted"/>
<dbReference type="SUPFAM" id="SSF47413">
    <property type="entry name" value="lambda repressor-like DNA-binding domains"/>
    <property type="match status" value="1"/>
</dbReference>
<evidence type="ECO:0000313" key="2">
    <source>
        <dbReference type="Proteomes" id="UP001595478"/>
    </source>
</evidence>
<gene>
    <name evidence="1" type="ORF">ACFOHL_06070</name>
</gene>
<dbReference type="Proteomes" id="UP001595478">
    <property type="component" value="Unassembled WGS sequence"/>
</dbReference>
<accession>A0ABV7FP95</accession>
<comment type="caution">
    <text evidence="1">The sequence shown here is derived from an EMBL/GenBank/DDBJ whole genome shotgun (WGS) entry which is preliminary data.</text>
</comment>
<evidence type="ECO:0000313" key="1">
    <source>
        <dbReference type="EMBL" id="MFC3121179.1"/>
    </source>
</evidence>
<dbReference type="EMBL" id="JBHRSW010000007">
    <property type="protein sequence ID" value="MFC3121179.1"/>
    <property type="molecule type" value="Genomic_DNA"/>
</dbReference>